<accession>A0A918U581</accession>
<evidence type="ECO:0000256" key="9">
    <source>
        <dbReference type="ARBA" id="ARBA00023235"/>
    </source>
</evidence>
<feature type="binding site" evidence="10">
    <location>
        <position position="145"/>
    </location>
    <ligand>
        <name>a divalent metal cation</name>
        <dbReference type="ChEBI" id="CHEBI:60240"/>
    </ligand>
</feature>
<dbReference type="EC" id="5.1.3.1" evidence="7 10"/>
<dbReference type="Pfam" id="PF00834">
    <property type="entry name" value="Ribul_P_3_epim"/>
    <property type="match status" value="1"/>
</dbReference>
<comment type="cofactor">
    <cofactor evidence="4">
        <name>Zn(2+)</name>
        <dbReference type="ChEBI" id="CHEBI:29105"/>
    </cofactor>
</comment>
<dbReference type="CDD" id="cd00429">
    <property type="entry name" value="RPE"/>
    <property type="match status" value="1"/>
</dbReference>
<comment type="similarity">
    <text evidence="6 10">Belongs to the ribulose-phosphate 3-epimerase family.</text>
</comment>
<evidence type="ECO:0000256" key="10">
    <source>
        <dbReference type="HAMAP-Rule" id="MF_02227"/>
    </source>
</evidence>
<comment type="cofactor">
    <cofactor evidence="5">
        <name>Fe(2+)</name>
        <dbReference type="ChEBI" id="CHEBI:29033"/>
    </cofactor>
</comment>
<comment type="pathway">
    <text evidence="10">Carbohydrate degradation.</text>
</comment>
<feature type="region of interest" description="Disordered" evidence="11">
    <location>
        <begin position="35"/>
        <end position="70"/>
    </location>
</feature>
<feature type="binding site" evidence="10">
    <location>
        <begin position="276"/>
        <end position="277"/>
    </location>
    <ligand>
        <name>substrate</name>
    </ligand>
</feature>
<dbReference type="EMBL" id="BMVU01000031">
    <property type="protein sequence ID" value="GGX92730.1"/>
    <property type="molecule type" value="Genomic_DNA"/>
</dbReference>
<dbReference type="InterPro" id="IPR013785">
    <property type="entry name" value="Aldolase_TIM"/>
</dbReference>
<keyword evidence="13" id="KW-1185">Reference proteome</keyword>
<dbReference type="Gene3D" id="3.20.20.70">
    <property type="entry name" value="Aldolase class I"/>
    <property type="match status" value="1"/>
</dbReference>
<evidence type="ECO:0000256" key="8">
    <source>
        <dbReference type="ARBA" id="ARBA00022723"/>
    </source>
</evidence>
<feature type="binding site" evidence="10">
    <location>
        <position position="254"/>
    </location>
    <ligand>
        <name>a divalent metal cation</name>
        <dbReference type="ChEBI" id="CHEBI:60240"/>
    </ligand>
</feature>
<dbReference type="HAMAP" id="MF_02227">
    <property type="entry name" value="RPE"/>
    <property type="match status" value="1"/>
</dbReference>
<evidence type="ECO:0000313" key="13">
    <source>
        <dbReference type="Proteomes" id="UP000619244"/>
    </source>
</evidence>
<dbReference type="GO" id="GO:0006098">
    <property type="term" value="P:pentose-phosphate shunt"/>
    <property type="evidence" value="ECO:0007669"/>
    <property type="project" value="UniProtKB-UniRule"/>
</dbReference>
<sequence length="309" mass="32650">MTVVGGAAESVALLDAAAVRSREYGLGFRDRAARTRGRRPAAARSRGGAREPAGTGGSASEQGSRAGTDACDRARTWQAWGMAVQINPSILSADFARLAEEAKAVEGADWLHVDVMDNHFVPNLTLGVPVVESLARATDTPLDCHLMIEDPDRWAPRYVEAGAGSVTFHAEAAAAPVRLAREIRAKGARASMALKPATPIEPYEDLLPELDMLLVMTVEPGFGGQAFLDIMLPKIRRTRELIGKHGLDLWLQVDGGVSAETIERCADAGADVFVAGSAVYGASDPAEAVRALRNRAQAATSGATWACGH</sequence>
<keyword evidence="8 10" id="KW-0479">Metal-binding</keyword>
<reference evidence="12" key="1">
    <citation type="journal article" date="2014" name="Int. J. Syst. Evol. Microbiol.">
        <title>Complete genome sequence of Corynebacterium casei LMG S-19264T (=DSM 44701T), isolated from a smear-ripened cheese.</title>
        <authorList>
            <consortium name="US DOE Joint Genome Institute (JGI-PGF)"/>
            <person name="Walter F."/>
            <person name="Albersmeier A."/>
            <person name="Kalinowski J."/>
            <person name="Ruckert C."/>
        </authorList>
    </citation>
    <scope>NUCLEOTIDE SEQUENCE</scope>
    <source>
        <strain evidence="12">JCM 4790</strain>
    </source>
</reference>
<evidence type="ECO:0000256" key="1">
    <source>
        <dbReference type="ARBA" id="ARBA00001782"/>
    </source>
</evidence>
<keyword evidence="10" id="KW-0119">Carbohydrate metabolism</keyword>
<evidence type="ECO:0000313" key="12">
    <source>
        <dbReference type="EMBL" id="GGX92730.1"/>
    </source>
</evidence>
<evidence type="ECO:0000256" key="4">
    <source>
        <dbReference type="ARBA" id="ARBA00001947"/>
    </source>
</evidence>
<comment type="function">
    <text evidence="10">Catalyzes the reversible epimerization of D-ribulose 5-phosphate to D-xylulose 5-phosphate.</text>
</comment>
<dbReference type="PANTHER" id="PTHR11749">
    <property type="entry name" value="RIBULOSE-5-PHOSPHATE-3-EPIMERASE"/>
    <property type="match status" value="1"/>
</dbReference>
<dbReference type="PROSITE" id="PS01086">
    <property type="entry name" value="RIBUL_P_3_EPIMER_2"/>
    <property type="match status" value="1"/>
</dbReference>
<organism evidence="12 13">
    <name type="scientific">Streptomyces minutiscleroticus</name>
    <dbReference type="NCBI Taxonomy" id="68238"/>
    <lineage>
        <taxon>Bacteria</taxon>
        <taxon>Bacillati</taxon>
        <taxon>Actinomycetota</taxon>
        <taxon>Actinomycetes</taxon>
        <taxon>Kitasatosporales</taxon>
        <taxon>Streptomycetaceae</taxon>
        <taxon>Streptomyces</taxon>
    </lineage>
</organism>
<evidence type="ECO:0000256" key="5">
    <source>
        <dbReference type="ARBA" id="ARBA00001954"/>
    </source>
</evidence>
<comment type="cofactor">
    <cofactor evidence="2">
        <name>Mn(2+)</name>
        <dbReference type="ChEBI" id="CHEBI:29035"/>
    </cofactor>
</comment>
<protein>
    <recommendedName>
        <fullName evidence="7 10">Ribulose-phosphate 3-epimerase</fullName>
        <ecNumber evidence="7 10">5.1.3.1</ecNumber>
    </recommendedName>
</protein>
<feature type="binding site" evidence="10">
    <location>
        <position position="89"/>
    </location>
    <ligand>
        <name>substrate</name>
    </ligand>
</feature>
<dbReference type="FunFam" id="3.20.20.70:FF:000004">
    <property type="entry name" value="Ribulose-phosphate 3-epimerase"/>
    <property type="match status" value="1"/>
</dbReference>
<feature type="compositionally biased region" description="Low complexity" evidence="11">
    <location>
        <begin position="42"/>
        <end position="53"/>
    </location>
</feature>
<evidence type="ECO:0000256" key="2">
    <source>
        <dbReference type="ARBA" id="ARBA00001936"/>
    </source>
</evidence>
<dbReference type="InterPro" id="IPR026019">
    <property type="entry name" value="Ribul_P_3_epim"/>
</dbReference>
<dbReference type="NCBIfam" id="NF004076">
    <property type="entry name" value="PRK05581.1-4"/>
    <property type="match status" value="1"/>
</dbReference>
<dbReference type="NCBIfam" id="TIGR01163">
    <property type="entry name" value="rpe"/>
    <property type="match status" value="1"/>
</dbReference>
<dbReference type="Proteomes" id="UP000619244">
    <property type="component" value="Unassembled WGS sequence"/>
</dbReference>
<evidence type="ECO:0000256" key="6">
    <source>
        <dbReference type="ARBA" id="ARBA00009541"/>
    </source>
</evidence>
<feature type="active site" description="Proton donor" evidence="10">
    <location>
        <position position="254"/>
    </location>
</feature>
<feature type="binding site" evidence="10">
    <location>
        <position position="114"/>
    </location>
    <ligand>
        <name>a divalent metal cation</name>
        <dbReference type="ChEBI" id="CHEBI:60240"/>
    </ligand>
</feature>
<feature type="binding site" evidence="10">
    <location>
        <position position="112"/>
    </location>
    <ligand>
        <name>a divalent metal cation</name>
        <dbReference type="ChEBI" id="CHEBI:60240"/>
    </ligand>
</feature>
<evidence type="ECO:0000256" key="7">
    <source>
        <dbReference type="ARBA" id="ARBA00013188"/>
    </source>
</evidence>
<comment type="cofactor">
    <cofactor evidence="10">
        <name>a divalent metal cation</name>
        <dbReference type="ChEBI" id="CHEBI:60240"/>
    </cofactor>
    <text evidence="10">Binds 1 divalent metal cation per subunit.</text>
</comment>
<comment type="cofactor">
    <cofactor evidence="3">
        <name>Co(2+)</name>
        <dbReference type="ChEBI" id="CHEBI:48828"/>
    </cofactor>
</comment>
<reference evidence="12" key="2">
    <citation type="submission" date="2020-09" db="EMBL/GenBank/DDBJ databases">
        <authorList>
            <person name="Sun Q."/>
            <person name="Ohkuma M."/>
        </authorList>
    </citation>
    <scope>NUCLEOTIDE SEQUENCE</scope>
    <source>
        <strain evidence="12">JCM 4790</strain>
    </source>
</reference>
<dbReference type="GO" id="GO:0019323">
    <property type="term" value="P:pentose catabolic process"/>
    <property type="evidence" value="ECO:0007669"/>
    <property type="project" value="UniProtKB-UniRule"/>
</dbReference>
<feature type="binding site" evidence="10">
    <location>
        <begin position="254"/>
        <end position="256"/>
    </location>
    <ligand>
        <name>substrate</name>
    </ligand>
</feature>
<dbReference type="GO" id="GO:0005737">
    <property type="term" value="C:cytoplasm"/>
    <property type="evidence" value="ECO:0007669"/>
    <property type="project" value="UniProtKB-ARBA"/>
</dbReference>
<comment type="catalytic activity">
    <reaction evidence="1 10">
        <text>D-ribulose 5-phosphate = D-xylulose 5-phosphate</text>
        <dbReference type="Rhea" id="RHEA:13677"/>
        <dbReference type="ChEBI" id="CHEBI:57737"/>
        <dbReference type="ChEBI" id="CHEBI:58121"/>
        <dbReference type="EC" id="5.1.3.1"/>
    </reaction>
</comment>
<dbReference type="InterPro" id="IPR011060">
    <property type="entry name" value="RibuloseP-bd_barrel"/>
</dbReference>
<comment type="caution">
    <text evidence="12">The sequence shown here is derived from an EMBL/GenBank/DDBJ whole genome shotgun (WGS) entry which is preliminary data.</text>
</comment>
<dbReference type="SUPFAM" id="SSF51366">
    <property type="entry name" value="Ribulose-phoshate binding barrel"/>
    <property type="match status" value="1"/>
</dbReference>
<feature type="binding site" evidence="10">
    <location>
        <position position="145"/>
    </location>
    <ligand>
        <name>substrate</name>
    </ligand>
</feature>
<evidence type="ECO:0000256" key="3">
    <source>
        <dbReference type="ARBA" id="ARBA00001941"/>
    </source>
</evidence>
<proteinExistence type="inferred from homology"/>
<name>A0A918U581_9ACTN</name>
<keyword evidence="9 10" id="KW-0413">Isomerase</keyword>
<dbReference type="GO" id="GO:0004750">
    <property type="term" value="F:D-ribulose-phosphate 3-epimerase activity"/>
    <property type="evidence" value="ECO:0007669"/>
    <property type="project" value="UniProtKB-UniRule"/>
</dbReference>
<gene>
    <name evidence="10" type="primary">rpe</name>
    <name evidence="12" type="ORF">GCM10010358_53280</name>
</gene>
<dbReference type="AlphaFoldDB" id="A0A918U581"/>
<evidence type="ECO:0000256" key="11">
    <source>
        <dbReference type="SAM" id="MobiDB-lite"/>
    </source>
</evidence>
<dbReference type="PROSITE" id="PS01085">
    <property type="entry name" value="RIBUL_P_3_EPIMER_1"/>
    <property type="match status" value="1"/>
</dbReference>
<feature type="binding site" evidence="10">
    <location>
        <begin position="221"/>
        <end position="224"/>
    </location>
    <ligand>
        <name>substrate</name>
    </ligand>
</feature>
<dbReference type="GO" id="GO:0046872">
    <property type="term" value="F:metal ion binding"/>
    <property type="evidence" value="ECO:0007669"/>
    <property type="project" value="UniProtKB-UniRule"/>
</dbReference>
<feature type="active site" description="Proton acceptor" evidence="10">
    <location>
        <position position="114"/>
    </location>
</feature>
<dbReference type="InterPro" id="IPR000056">
    <property type="entry name" value="Ribul_P_3_epim-like"/>
</dbReference>